<keyword evidence="1" id="KW-0472">Membrane</keyword>
<name>A0ABV3SXH7_9ACTN</name>
<organism evidence="3 4">
    <name type="scientific">Nocardioides eburneus</name>
    <dbReference type="NCBI Taxonomy" id="3231482"/>
    <lineage>
        <taxon>Bacteria</taxon>
        <taxon>Bacillati</taxon>
        <taxon>Actinomycetota</taxon>
        <taxon>Actinomycetes</taxon>
        <taxon>Propionibacteriales</taxon>
        <taxon>Nocardioidaceae</taxon>
        <taxon>Nocardioides</taxon>
    </lineage>
</organism>
<keyword evidence="1" id="KW-0812">Transmembrane</keyword>
<keyword evidence="1" id="KW-1133">Transmembrane helix</keyword>
<proteinExistence type="predicted"/>
<evidence type="ECO:0000313" key="3">
    <source>
        <dbReference type="EMBL" id="MEX0427641.1"/>
    </source>
</evidence>
<accession>A0ABV3SXH7</accession>
<dbReference type="Proteomes" id="UP001556631">
    <property type="component" value="Unassembled WGS sequence"/>
</dbReference>
<feature type="transmembrane region" description="Helical" evidence="1">
    <location>
        <begin position="41"/>
        <end position="59"/>
    </location>
</feature>
<comment type="caution">
    <text evidence="3">The sequence shown here is derived from an EMBL/GenBank/DDBJ whole genome shotgun (WGS) entry which is preliminary data.</text>
</comment>
<evidence type="ECO:0000313" key="4">
    <source>
        <dbReference type="Proteomes" id="UP001556631"/>
    </source>
</evidence>
<dbReference type="InterPro" id="IPR046672">
    <property type="entry name" value="DUF6542"/>
</dbReference>
<protein>
    <submittedName>
        <fullName evidence="3">DUF6542 domain-containing protein</fullName>
    </submittedName>
</protein>
<dbReference type="EMBL" id="JBFPJR010000011">
    <property type="protein sequence ID" value="MEX0427641.1"/>
    <property type="molecule type" value="Genomic_DNA"/>
</dbReference>
<feature type="transmembrane region" description="Helical" evidence="1">
    <location>
        <begin position="105"/>
        <end position="125"/>
    </location>
</feature>
<evidence type="ECO:0000256" key="1">
    <source>
        <dbReference type="SAM" id="Phobius"/>
    </source>
</evidence>
<feature type="domain" description="DUF6542" evidence="2">
    <location>
        <begin position="14"/>
        <end position="132"/>
    </location>
</feature>
<evidence type="ECO:0000259" key="2">
    <source>
        <dbReference type="Pfam" id="PF20177"/>
    </source>
</evidence>
<sequence length="156" mass="16687">MTHARTIWEEGREPGRRVVALGVALALTVAALDLELTGRMSLLFDLVFIALSVIVALLVHPRDFFAIGVLPPLLMVGVFLLLALTRPETIANHGDGVVQAVVSGLGHHSISLFVGYALCLGSLAMRRHVLAQRAEAAASREAHDPRNADESLVPAE</sequence>
<dbReference type="Pfam" id="PF20177">
    <property type="entry name" value="DUF6542"/>
    <property type="match status" value="1"/>
</dbReference>
<reference evidence="3 4" key="1">
    <citation type="submission" date="2024-07" db="EMBL/GenBank/DDBJ databases">
        <authorList>
            <person name="Lee S."/>
            <person name="Kang M."/>
        </authorList>
    </citation>
    <scope>NUCLEOTIDE SEQUENCE [LARGE SCALE GENOMIC DNA]</scope>
    <source>
        <strain evidence="3 4">DS6</strain>
    </source>
</reference>
<gene>
    <name evidence="3" type="ORF">AB3X52_08425</name>
</gene>
<dbReference type="RefSeq" id="WP_367993219.1">
    <property type="nucleotide sequence ID" value="NZ_JBFPJR010000011.1"/>
</dbReference>
<feature type="transmembrane region" description="Helical" evidence="1">
    <location>
        <begin position="64"/>
        <end position="85"/>
    </location>
</feature>
<keyword evidence="4" id="KW-1185">Reference proteome</keyword>